<evidence type="ECO:0000313" key="7">
    <source>
        <dbReference type="EMBL" id="TMQ76480.1"/>
    </source>
</evidence>
<reference evidence="7 8" key="1">
    <citation type="submission" date="2019-04" db="EMBL/GenBank/DDBJ databases">
        <title>A novel phosphate-accumulating bacterium identified in bioreactor for phosphate removal from wastewater.</title>
        <authorList>
            <person name="Kotlyarov R.Y."/>
            <person name="Beletsky A.V."/>
            <person name="Kallistova A.Y."/>
            <person name="Dorofeev A.G."/>
            <person name="Nikolaev Y.Y."/>
            <person name="Pimenov N.V."/>
            <person name="Ravin N.V."/>
            <person name="Mardanov A.V."/>
        </authorList>
    </citation>
    <scope>NUCLEOTIDE SEQUENCE [LARGE SCALE GENOMIC DNA]</scope>
    <source>
        <strain evidence="7 8">Bin19</strain>
    </source>
</reference>
<gene>
    <name evidence="7" type="ORF">ACCUM_4330</name>
</gene>
<feature type="transmembrane region" description="Helical" evidence="5">
    <location>
        <begin position="106"/>
        <end position="127"/>
    </location>
</feature>
<dbReference type="InterPro" id="IPR001902">
    <property type="entry name" value="SLC26A/SulP_fam"/>
</dbReference>
<organism evidence="7 8">
    <name type="scientific">Candidatus Accumulibacter phosphatis</name>
    <dbReference type="NCBI Taxonomy" id="327160"/>
    <lineage>
        <taxon>Bacteria</taxon>
        <taxon>Pseudomonadati</taxon>
        <taxon>Pseudomonadota</taxon>
        <taxon>Betaproteobacteria</taxon>
        <taxon>Candidatus Accumulibacter</taxon>
    </lineage>
</organism>
<dbReference type="EMBL" id="SWAD01000050">
    <property type="protein sequence ID" value="TMQ76480.1"/>
    <property type="molecule type" value="Genomic_DNA"/>
</dbReference>
<dbReference type="Pfam" id="PF01740">
    <property type="entry name" value="STAS"/>
    <property type="match status" value="1"/>
</dbReference>
<keyword evidence="3 5" id="KW-1133">Transmembrane helix</keyword>
<dbReference type="CDD" id="cd07042">
    <property type="entry name" value="STAS_SulP_like_sulfate_transporter"/>
    <property type="match status" value="1"/>
</dbReference>
<evidence type="ECO:0000256" key="3">
    <source>
        <dbReference type="ARBA" id="ARBA00022989"/>
    </source>
</evidence>
<dbReference type="PANTHER" id="PTHR11814">
    <property type="entry name" value="SULFATE TRANSPORTER"/>
    <property type="match status" value="1"/>
</dbReference>
<comment type="caution">
    <text evidence="7">The sequence shown here is derived from an EMBL/GenBank/DDBJ whole genome shotgun (WGS) entry which is preliminary data.</text>
</comment>
<dbReference type="Pfam" id="PF00916">
    <property type="entry name" value="Sulfate_transp"/>
    <property type="match status" value="1"/>
</dbReference>
<keyword evidence="8" id="KW-1185">Reference proteome</keyword>
<dbReference type="GO" id="GO:0055085">
    <property type="term" value="P:transmembrane transport"/>
    <property type="evidence" value="ECO:0007669"/>
    <property type="project" value="InterPro"/>
</dbReference>
<dbReference type="InterPro" id="IPR036513">
    <property type="entry name" value="STAS_dom_sf"/>
</dbReference>
<evidence type="ECO:0000256" key="4">
    <source>
        <dbReference type="ARBA" id="ARBA00023136"/>
    </source>
</evidence>
<evidence type="ECO:0000256" key="5">
    <source>
        <dbReference type="SAM" id="Phobius"/>
    </source>
</evidence>
<feature type="transmembrane region" description="Helical" evidence="5">
    <location>
        <begin position="388"/>
        <end position="416"/>
    </location>
</feature>
<keyword evidence="2 5" id="KW-0812">Transmembrane</keyword>
<accession>A0A5S4EM67</accession>
<feature type="domain" description="STAS" evidence="6">
    <location>
        <begin position="443"/>
        <end position="558"/>
    </location>
</feature>
<evidence type="ECO:0000256" key="2">
    <source>
        <dbReference type="ARBA" id="ARBA00022692"/>
    </source>
</evidence>
<keyword evidence="4 5" id="KW-0472">Membrane</keyword>
<evidence type="ECO:0000259" key="6">
    <source>
        <dbReference type="PROSITE" id="PS50801"/>
    </source>
</evidence>
<dbReference type="Gene3D" id="3.30.750.24">
    <property type="entry name" value="STAS domain"/>
    <property type="match status" value="1"/>
</dbReference>
<comment type="subcellular location">
    <subcellularLocation>
        <location evidence="1">Membrane</location>
        <topology evidence="1">Multi-pass membrane protein</topology>
    </subcellularLocation>
</comment>
<feature type="transmembrane region" description="Helical" evidence="5">
    <location>
        <begin position="181"/>
        <end position="202"/>
    </location>
</feature>
<feature type="transmembrane region" description="Helical" evidence="5">
    <location>
        <begin position="332"/>
        <end position="348"/>
    </location>
</feature>
<dbReference type="OrthoDB" id="9769739at2"/>
<feature type="transmembrane region" description="Helical" evidence="5">
    <location>
        <begin position="51"/>
        <end position="71"/>
    </location>
</feature>
<feature type="transmembrane region" description="Helical" evidence="5">
    <location>
        <begin position="355"/>
        <end position="372"/>
    </location>
</feature>
<feature type="transmembrane region" description="Helical" evidence="5">
    <location>
        <begin position="294"/>
        <end position="312"/>
    </location>
</feature>
<sequence length="565" mass="59451">MDKEPAGAKGTGLQLFQSLLPVEKTSAIRDALAGFTLAAMNVPQALGYTKIAGTPVISGLYTLLLPLIAFAALGSSRYLVVAADSATAAILATGLSGLATPNSAQYLALASLVALLTAGLLLLARLFRLGFLSDFLSRTVLVGFLTGVGFQVGIAVLGELLRLPVHTNQPLEQLLTIVRELPHIHGPTFAVSLSVITSILVLRRLAPHLPGALIAVVAAIAASASLDFAGYGIELIGPVSGGFPHLALPPLDSTLIKNLLPTAGACFIMIVAQSSVTSRAYATRHHQALDPNRDLLGLSAANAAAALSGTFVVNGSPTQTAMVENSGGSSQLAHLSTALVVLLVLLFLTGPLQYLPVSALGAIVFTIAIHLIDFKGLADLKAKAHGEWILALVTASAVVVLGVEHGIILAIVLSLLDHVRRGYRPHTAIEVLDEAGNWRWQAASASSHAEPGLVVFWFGADLYYASVNHFCTQALALVRESSQPVAWLVIDAGAITGVDYSAAGSLLELHDNLAKIGVRLAFAHASVDFQNDLNRLHVMEILDRSLIFDRLHDCLSAYRNRAEQR</sequence>
<evidence type="ECO:0000313" key="8">
    <source>
        <dbReference type="Proteomes" id="UP000306324"/>
    </source>
</evidence>
<dbReference type="SUPFAM" id="SSF52091">
    <property type="entry name" value="SpoIIaa-like"/>
    <property type="match status" value="1"/>
</dbReference>
<dbReference type="GO" id="GO:0016020">
    <property type="term" value="C:membrane"/>
    <property type="evidence" value="ECO:0007669"/>
    <property type="project" value="UniProtKB-SubCell"/>
</dbReference>
<feature type="transmembrane region" description="Helical" evidence="5">
    <location>
        <begin position="209"/>
        <end position="233"/>
    </location>
</feature>
<dbReference type="AlphaFoldDB" id="A0A5S4EM67"/>
<evidence type="ECO:0000256" key="1">
    <source>
        <dbReference type="ARBA" id="ARBA00004141"/>
    </source>
</evidence>
<dbReference type="RefSeq" id="WP_138678262.1">
    <property type="nucleotide sequence ID" value="NZ_SWAD01000050.1"/>
</dbReference>
<protein>
    <submittedName>
        <fullName evidence="7">Sulfate permease</fullName>
    </submittedName>
</protein>
<dbReference type="PROSITE" id="PS50801">
    <property type="entry name" value="STAS"/>
    <property type="match status" value="1"/>
</dbReference>
<name>A0A5S4EM67_9PROT</name>
<dbReference type="InterPro" id="IPR011547">
    <property type="entry name" value="SLC26A/SulP_dom"/>
</dbReference>
<feature type="transmembrane region" description="Helical" evidence="5">
    <location>
        <begin position="78"/>
        <end position="100"/>
    </location>
</feature>
<feature type="transmembrane region" description="Helical" evidence="5">
    <location>
        <begin position="139"/>
        <end position="161"/>
    </location>
</feature>
<dbReference type="Proteomes" id="UP000306324">
    <property type="component" value="Unassembled WGS sequence"/>
</dbReference>
<feature type="transmembrane region" description="Helical" evidence="5">
    <location>
        <begin position="259"/>
        <end position="282"/>
    </location>
</feature>
<proteinExistence type="predicted"/>
<dbReference type="InterPro" id="IPR002645">
    <property type="entry name" value="STAS_dom"/>
</dbReference>